<keyword evidence="5" id="KW-0560">Oxidoreductase</keyword>
<evidence type="ECO:0000313" key="7">
    <source>
        <dbReference type="EMBL" id="KAJ9617553.1"/>
    </source>
</evidence>
<keyword evidence="3" id="KW-0479">Metal-binding</keyword>
<evidence type="ECO:0000256" key="3">
    <source>
        <dbReference type="ARBA" id="ARBA00022723"/>
    </source>
</evidence>
<evidence type="ECO:0000256" key="5">
    <source>
        <dbReference type="ARBA" id="ARBA00023002"/>
    </source>
</evidence>
<dbReference type="GO" id="GO:0008198">
    <property type="term" value="F:ferrous iron binding"/>
    <property type="evidence" value="ECO:0007669"/>
    <property type="project" value="InterPro"/>
</dbReference>
<accession>A0AA38XPY8</accession>
<dbReference type="GO" id="GO:0008270">
    <property type="term" value="F:zinc ion binding"/>
    <property type="evidence" value="ECO:0007669"/>
    <property type="project" value="InterPro"/>
</dbReference>
<evidence type="ECO:0000256" key="4">
    <source>
        <dbReference type="ARBA" id="ARBA00022833"/>
    </source>
</evidence>
<sequence length="305" mass="33744">MSARLTPVTFASHGSPWMCCKESKSSEWWAKFGQQALDNGVKGVVFIGAHWEELNDKIRVATKFDPGRAQMDMVPRSHWENYPINVSEKLAYRVISLLREHQFHDVEADPTFDWHDDTITPAKWMFPSGTPPATVVSLNARFKPSFHVKIGMALGKLRGEGILIVGSGGAVHNLYRNNWLPMLRSGDNFQQNKKPAQWALDFGSAVTEVIKNNEVSSSAAHGLPSIGFTDTVQQGPSLSGGLIRLTQHPKYKDAHPTDDHYFPLLVAGGAASTAAGHGKLMAQTWELQNMCNSQYVWGSWVESDG</sequence>
<evidence type="ECO:0000256" key="2">
    <source>
        <dbReference type="ARBA" id="ARBA00007581"/>
    </source>
</evidence>
<comment type="caution">
    <text evidence="7">The sequence shown here is derived from an EMBL/GenBank/DDBJ whole genome shotgun (WGS) entry which is preliminary data.</text>
</comment>
<proteinExistence type="inferred from homology"/>
<dbReference type="Pfam" id="PF02900">
    <property type="entry name" value="LigB"/>
    <property type="match status" value="1"/>
</dbReference>
<dbReference type="GO" id="GO:0016702">
    <property type="term" value="F:oxidoreductase activity, acting on single donors with incorporation of molecular oxygen, incorporation of two atoms of oxygen"/>
    <property type="evidence" value="ECO:0007669"/>
    <property type="project" value="UniProtKB-ARBA"/>
</dbReference>
<organism evidence="7 8">
    <name type="scientific">Knufia peltigerae</name>
    <dbReference type="NCBI Taxonomy" id="1002370"/>
    <lineage>
        <taxon>Eukaryota</taxon>
        <taxon>Fungi</taxon>
        <taxon>Dikarya</taxon>
        <taxon>Ascomycota</taxon>
        <taxon>Pezizomycotina</taxon>
        <taxon>Eurotiomycetes</taxon>
        <taxon>Chaetothyriomycetidae</taxon>
        <taxon>Chaetothyriales</taxon>
        <taxon>Trichomeriaceae</taxon>
        <taxon>Knufia</taxon>
    </lineage>
</organism>
<gene>
    <name evidence="7" type="ORF">H2204_013684</name>
</gene>
<comment type="cofactor">
    <cofactor evidence="1">
        <name>Zn(2+)</name>
        <dbReference type="ChEBI" id="CHEBI:29105"/>
    </cofactor>
</comment>
<evidence type="ECO:0000256" key="1">
    <source>
        <dbReference type="ARBA" id="ARBA00001947"/>
    </source>
</evidence>
<dbReference type="Proteomes" id="UP001172681">
    <property type="component" value="Unassembled WGS sequence"/>
</dbReference>
<evidence type="ECO:0000259" key="6">
    <source>
        <dbReference type="Pfam" id="PF02900"/>
    </source>
</evidence>
<comment type="similarity">
    <text evidence="2">Belongs to the DODA-type extradiol aromatic ring-opening dioxygenase family.</text>
</comment>
<protein>
    <recommendedName>
        <fullName evidence="6">Extradiol ring-cleavage dioxygenase class III enzyme subunit B domain-containing protein</fullName>
    </recommendedName>
</protein>
<dbReference type="InterPro" id="IPR004183">
    <property type="entry name" value="Xdiol_dOase_suB"/>
</dbReference>
<keyword evidence="4" id="KW-0862">Zinc</keyword>
<dbReference type="AlphaFoldDB" id="A0AA38XPY8"/>
<feature type="domain" description="Extradiol ring-cleavage dioxygenase class III enzyme subunit B" evidence="6">
    <location>
        <begin position="24"/>
        <end position="293"/>
    </location>
</feature>
<dbReference type="PANTHER" id="PTHR30096:SF1">
    <property type="entry name" value="AROMATIC RING-OPENING DIOXYGENASE FAMILY PROTEIN (AFU_ORTHOLOGUE AFUA_7G00640)"/>
    <property type="match status" value="1"/>
</dbReference>
<dbReference type="EMBL" id="JAPDRN010000159">
    <property type="protein sequence ID" value="KAJ9617553.1"/>
    <property type="molecule type" value="Genomic_DNA"/>
</dbReference>
<name>A0AA38XPY8_9EURO</name>
<dbReference type="CDD" id="cd07363">
    <property type="entry name" value="45_DOPA_Dioxygenase"/>
    <property type="match status" value="1"/>
</dbReference>
<reference evidence="7" key="1">
    <citation type="submission" date="2022-10" db="EMBL/GenBank/DDBJ databases">
        <title>Culturing micro-colonial fungi from biological soil crusts in the Mojave desert and describing Neophaeococcomyces mojavensis, and introducing the new genera and species Taxawa tesnikishii.</title>
        <authorList>
            <person name="Kurbessoian T."/>
            <person name="Stajich J.E."/>
        </authorList>
    </citation>
    <scope>NUCLEOTIDE SEQUENCE</scope>
    <source>
        <strain evidence="7">TK_35</strain>
    </source>
</reference>
<dbReference type="PANTHER" id="PTHR30096">
    <property type="entry name" value="4,5-DOPA DIOXYGENASE EXTRADIOL-LIKE PROTEIN"/>
    <property type="match status" value="1"/>
</dbReference>
<dbReference type="SUPFAM" id="SSF53213">
    <property type="entry name" value="LigB-like"/>
    <property type="match status" value="1"/>
</dbReference>
<evidence type="ECO:0000313" key="8">
    <source>
        <dbReference type="Proteomes" id="UP001172681"/>
    </source>
</evidence>
<dbReference type="Gene3D" id="3.40.830.10">
    <property type="entry name" value="LigB-like"/>
    <property type="match status" value="1"/>
</dbReference>
<dbReference type="PIRSF" id="PIRSF006157">
    <property type="entry name" value="Doxgns_DODA"/>
    <property type="match status" value="1"/>
</dbReference>
<dbReference type="InterPro" id="IPR014436">
    <property type="entry name" value="Extradiol_dOase_DODA"/>
</dbReference>
<keyword evidence="8" id="KW-1185">Reference proteome</keyword>